<reference evidence="2" key="1">
    <citation type="submission" date="2012-09" db="EMBL/GenBank/DDBJ databases">
        <authorList>
            <person name="Martin A.A."/>
        </authorList>
    </citation>
    <scope>NUCLEOTIDE SEQUENCE</scope>
</reference>
<feature type="region of interest" description="Disordered" evidence="1">
    <location>
        <begin position="54"/>
        <end position="116"/>
    </location>
</feature>
<evidence type="ECO:0000313" key="3">
    <source>
        <dbReference type="WBParaSite" id="ACAC_0000054101-mRNA-1"/>
    </source>
</evidence>
<accession>A0A0K0CTU0</accession>
<sequence>MIEVRRYKKKAADVKKKRRIFSTDFGGKKSQKQVLQQAVDNETGQVGYTNVVNKEDETALHARTEKDDLGKKEQSSAEELCQETMQLETSVQNKRQIERRSNKRPNSFSKRARTVDEVNVSDSRLRAYGINPKKFRNRVKFAKKKMQLDK</sequence>
<feature type="compositionally biased region" description="Basic and acidic residues" evidence="1">
    <location>
        <begin position="54"/>
        <end position="75"/>
    </location>
</feature>
<dbReference type="WBParaSite" id="ACAC_0000054101-mRNA-1">
    <property type="protein sequence ID" value="ACAC_0000054101-mRNA-1"/>
    <property type="gene ID" value="ACAC_0000054101"/>
</dbReference>
<evidence type="ECO:0000313" key="2">
    <source>
        <dbReference type="Proteomes" id="UP000035642"/>
    </source>
</evidence>
<name>A0A0K0CTU0_ANGCA</name>
<protein>
    <submittedName>
        <fullName evidence="3">Nucleolar protein 16</fullName>
    </submittedName>
</protein>
<dbReference type="Proteomes" id="UP000035642">
    <property type="component" value="Unassembled WGS sequence"/>
</dbReference>
<evidence type="ECO:0000256" key="1">
    <source>
        <dbReference type="SAM" id="MobiDB-lite"/>
    </source>
</evidence>
<keyword evidence="2" id="KW-1185">Reference proteome</keyword>
<reference evidence="3" key="2">
    <citation type="submission" date="2017-02" db="UniProtKB">
        <authorList>
            <consortium name="WormBaseParasite"/>
        </authorList>
    </citation>
    <scope>IDENTIFICATION</scope>
</reference>
<dbReference type="AlphaFoldDB" id="A0A0K0CTU0"/>
<organism evidence="2 3">
    <name type="scientific">Angiostrongylus cantonensis</name>
    <name type="common">Rat lungworm</name>
    <dbReference type="NCBI Taxonomy" id="6313"/>
    <lineage>
        <taxon>Eukaryota</taxon>
        <taxon>Metazoa</taxon>
        <taxon>Ecdysozoa</taxon>
        <taxon>Nematoda</taxon>
        <taxon>Chromadorea</taxon>
        <taxon>Rhabditida</taxon>
        <taxon>Rhabditina</taxon>
        <taxon>Rhabditomorpha</taxon>
        <taxon>Strongyloidea</taxon>
        <taxon>Metastrongylidae</taxon>
        <taxon>Angiostrongylus</taxon>
    </lineage>
</organism>
<proteinExistence type="predicted"/>
<feature type="compositionally biased region" description="Polar residues" evidence="1">
    <location>
        <begin position="83"/>
        <end position="94"/>
    </location>
</feature>